<comment type="caution">
    <text evidence="3">The sequence shown here is derived from an EMBL/GenBank/DDBJ whole genome shotgun (WGS) entry which is preliminary data.</text>
</comment>
<feature type="transmembrane region" description="Helical" evidence="2">
    <location>
        <begin position="263"/>
        <end position="286"/>
    </location>
</feature>
<feature type="transmembrane region" description="Helical" evidence="2">
    <location>
        <begin position="198"/>
        <end position="217"/>
    </location>
</feature>
<feature type="transmembrane region" description="Helical" evidence="2">
    <location>
        <begin position="437"/>
        <end position="456"/>
    </location>
</feature>
<dbReference type="PANTHER" id="PTHR19346">
    <property type="entry name" value="SUGAR PHOSPHATE TRANSPORTER DOMAIN-CONTAINING PROTEIN"/>
    <property type="match status" value="1"/>
</dbReference>
<evidence type="ECO:0000313" key="4">
    <source>
        <dbReference type="Proteomes" id="UP000310108"/>
    </source>
</evidence>
<dbReference type="Proteomes" id="UP000310108">
    <property type="component" value="Unassembled WGS sequence"/>
</dbReference>
<dbReference type="InterPro" id="IPR037185">
    <property type="entry name" value="EmrE-like"/>
</dbReference>
<dbReference type="PANTHER" id="PTHR19346:SF4">
    <property type="entry name" value="SUGAR PHOSPHATE TRANSPORTER DOMAIN-CONTAINING PROTEIN"/>
    <property type="match status" value="1"/>
</dbReference>
<evidence type="ECO:0000313" key="3">
    <source>
        <dbReference type="EMBL" id="TKW54436.1"/>
    </source>
</evidence>
<feature type="transmembrane region" description="Helical" evidence="2">
    <location>
        <begin position="463"/>
        <end position="482"/>
    </location>
</feature>
<keyword evidence="2" id="KW-1133">Transmembrane helix</keyword>
<proteinExistence type="predicted"/>
<keyword evidence="2" id="KW-0472">Membrane</keyword>
<dbReference type="EMBL" id="PJEX01000137">
    <property type="protein sequence ID" value="TKW54436.1"/>
    <property type="molecule type" value="Genomic_DNA"/>
</dbReference>
<keyword evidence="4" id="KW-1185">Reference proteome</keyword>
<feature type="region of interest" description="Disordered" evidence="1">
    <location>
        <begin position="24"/>
        <end position="56"/>
    </location>
</feature>
<feature type="transmembrane region" description="Helical" evidence="2">
    <location>
        <begin position="298"/>
        <end position="315"/>
    </location>
</feature>
<dbReference type="GO" id="GO:0030234">
    <property type="term" value="F:enzyme regulator activity"/>
    <property type="evidence" value="ECO:0007669"/>
    <property type="project" value="InterPro"/>
</dbReference>
<evidence type="ECO:0000256" key="1">
    <source>
        <dbReference type="SAM" id="MobiDB-lite"/>
    </source>
</evidence>
<dbReference type="SUPFAM" id="SSF103481">
    <property type="entry name" value="Multidrug resistance efflux transporter EmrE"/>
    <property type="match status" value="2"/>
</dbReference>
<protein>
    <submittedName>
        <fullName evidence="3">Putative vacuolar membrane protein</fullName>
    </submittedName>
</protein>
<feature type="compositionally biased region" description="Low complexity" evidence="1">
    <location>
        <begin position="42"/>
        <end position="53"/>
    </location>
</feature>
<feature type="transmembrane region" description="Helical" evidence="2">
    <location>
        <begin position="162"/>
        <end position="186"/>
    </location>
</feature>
<feature type="transmembrane region" description="Helical" evidence="2">
    <location>
        <begin position="359"/>
        <end position="375"/>
    </location>
</feature>
<feature type="compositionally biased region" description="Polar residues" evidence="1">
    <location>
        <begin position="142"/>
        <end position="152"/>
    </location>
</feature>
<sequence length="539" mass="59974">MPPRLTTGPDGTLDLAHSRLDHFQNPPLSATTCDSNISDYIGSGTTSPGQSPGLDQRLADFDALRTGNDEYFKHDDDKDHNDDKDYDDDDMDHRPPLFRNHHSRSGQPLLNSKVDDDDDRNYSTRSRGASPLLTPNRPAFSRGSTMRNHSPSTANANVKKKYIYAAFFLVLSLFSFVIQTELSAYIQQELHWDKAYCMLYLTHGSWAMLWPVQLLILRINKRKTSWPTFWRRHRELVHTTAIMVQRQDLDLTRPGTHPRTSPWFYLVRTTAFVTCALTVAGLSWYVAVNMTTPSDLTAIYNCSAFFAYVFSVPLLKEPLRMDKSLAVLVAIAGVLIVAYGDSSPTDDDAAHNQAAGERLKGNLVIGVGSVLYGLYEVLYKRYACPPDGCSPGRGMVFANTFGSCIGAFTLTVLWIPLPILHWTGIEEFALPTGYTAWMLFFSVVMNATFAGSFLVLISLTSPVLSSVASLLTIFIVAITDWLRTGDPLSAAALLGGVMIMIAFGMLSWSTWREMTEIEATKAIDLTDSGEDSDRDERVD</sequence>
<feature type="compositionally biased region" description="Polar residues" evidence="1">
    <location>
        <begin position="26"/>
        <end position="38"/>
    </location>
</feature>
<keyword evidence="2" id="KW-0812">Transmembrane</keyword>
<feature type="transmembrane region" description="Helical" evidence="2">
    <location>
        <begin position="322"/>
        <end position="339"/>
    </location>
</feature>
<name>A0A4V6DHA5_9PEZI</name>
<dbReference type="InterPro" id="IPR026505">
    <property type="entry name" value="Solute_c_fam_35_mem_F3/F4"/>
</dbReference>
<dbReference type="AlphaFoldDB" id="A0A4V6DHA5"/>
<gene>
    <name evidence="3" type="primary">YML018C</name>
    <name evidence="3" type="ORF">CTA1_9714</name>
</gene>
<dbReference type="GO" id="GO:0006874">
    <property type="term" value="P:intracellular calcium ion homeostasis"/>
    <property type="evidence" value="ECO:0007669"/>
    <property type="project" value="InterPro"/>
</dbReference>
<feature type="transmembrane region" description="Helical" evidence="2">
    <location>
        <begin position="488"/>
        <end position="508"/>
    </location>
</feature>
<feature type="transmembrane region" description="Helical" evidence="2">
    <location>
        <begin position="396"/>
        <end position="417"/>
    </location>
</feature>
<feature type="region of interest" description="Disordered" evidence="1">
    <location>
        <begin position="69"/>
        <end position="152"/>
    </location>
</feature>
<dbReference type="Pfam" id="PF16965">
    <property type="entry name" value="CSG2"/>
    <property type="match status" value="1"/>
</dbReference>
<accession>A0A4V6DHA5</accession>
<dbReference type="OrthoDB" id="10062838at2759"/>
<feature type="compositionally biased region" description="Basic and acidic residues" evidence="1">
    <location>
        <begin position="69"/>
        <end position="83"/>
    </location>
</feature>
<reference evidence="3 4" key="1">
    <citation type="journal article" date="2019" name="PLoS ONE">
        <title>Comparative genome analysis indicates high evolutionary potential of pathogenicity genes in Colletotrichum tanaceti.</title>
        <authorList>
            <person name="Lelwala R.V."/>
            <person name="Korhonen P.K."/>
            <person name="Young N.D."/>
            <person name="Scott J.B."/>
            <person name="Ades P.A."/>
            <person name="Gasser R.B."/>
            <person name="Taylor P.W.J."/>
        </authorList>
    </citation>
    <scope>NUCLEOTIDE SEQUENCE [LARGE SCALE GENOMIC DNA]</scope>
    <source>
        <strain evidence="3">BRIP57314</strain>
    </source>
</reference>
<dbReference type="GO" id="GO:0005789">
    <property type="term" value="C:endoplasmic reticulum membrane"/>
    <property type="evidence" value="ECO:0007669"/>
    <property type="project" value="InterPro"/>
</dbReference>
<organism evidence="3 4">
    <name type="scientific">Colletotrichum tanaceti</name>
    <dbReference type="NCBI Taxonomy" id="1306861"/>
    <lineage>
        <taxon>Eukaryota</taxon>
        <taxon>Fungi</taxon>
        <taxon>Dikarya</taxon>
        <taxon>Ascomycota</taxon>
        <taxon>Pezizomycotina</taxon>
        <taxon>Sordariomycetes</taxon>
        <taxon>Hypocreomycetidae</taxon>
        <taxon>Glomerellales</taxon>
        <taxon>Glomerellaceae</taxon>
        <taxon>Colletotrichum</taxon>
        <taxon>Colletotrichum destructivum species complex</taxon>
    </lineage>
</organism>
<evidence type="ECO:0000256" key="2">
    <source>
        <dbReference type="SAM" id="Phobius"/>
    </source>
</evidence>
<dbReference type="InterPro" id="IPR031581">
    <property type="entry name" value="Csg2"/>
</dbReference>